<evidence type="ECO:0000313" key="2">
    <source>
        <dbReference type="EMBL" id="GAE94451.1"/>
    </source>
</evidence>
<name>W4VMU9_9BACI</name>
<dbReference type="Proteomes" id="UP000019102">
    <property type="component" value="Unassembled WGS sequence"/>
</dbReference>
<dbReference type="AlphaFoldDB" id="W4VMU9"/>
<proteinExistence type="predicted"/>
<feature type="transmembrane region" description="Helical" evidence="1">
    <location>
        <begin position="53"/>
        <end position="72"/>
    </location>
</feature>
<keyword evidence="1" id="KW-1133">Transmembrane helix</keyword>
<dbReference type="STRING" id="1298598.JCM21714_3608"/>
<accession>W4VMU9</accession>
<protein>
    <submittedName>
        <fullName evidence="2">Uncharacterized protein</fullName>
    </submittedName>
</protein>
<organism evidence="2 3">
    <name type="scientific">Gracilibacillus boraciitolerans JCM 21714</name>
    <dbReference type="NCBI Taxonomy" id="1298598"/>
    <lineage>
        <taxon>Bacteria</taxon>
        <taxon>Bacillati</taxon>
        <taxon>Bacillota</taxon>
        <taxon>Bacilli</taxon>
        <taxon>Bacillales</taxon>
        <taxon>Bacillaceae</taxon>
        <taxon>Gracilibacillus</taxon>
    </lineage>
</organism>
<dbReference type="RefSeq" id="WP_035724997.1">
    <property type="nucleotide sequence ID" value="NZ_BAVS01000024.1"/>
</dbReference>
<keyword evidence="1" id="KW-0812">Transmembrane</keyword>
<comment type="caution">
    <text evidence="2">The sequence shown here is derived from an EMBL/GenBank/DDBJ whole genome shotgun (WGS) entry which is preliminary data.</text>
</comment>
<sequence>MVTTLVSIGLILAVISLIYTVNVGKTVNAQKGGEHDHNSKTAEKHPLLLNPVLLAYVLGFGILFIFIFVLAMQFY</sequence>
<evidence type="ECO:0000256" key="1">
    <source>
        <dbReference type="SAM" id="Phobius"/>
    </source>
</evidence>
<dbReference type="EMBL" id="BAVS01000024">
    <property type="protein sequence ID" value="GAE94451.1"/>
    <property type="molecule type" value="Genomic_DNA"/>
</dbReference>
<keyword evidence="1" id="KW-0472">Membrane</keyword>
<keyword evidence="3" id="KW-1185">Reference proteome</keyword>
<evidence type="ECO:0000313" key="3">
    <source>
        <dbReference type="Proteomes" id="UP000019102"/>
    </source>
</evidence>
<dbReference type="eggNOG" id="ENOG502ZI0T">
    <property type="taxonomic scope" value="Bacteria"/>
</dbReference>
<reference evidence="2 3" key="1">
    <citation type="journal article" date="2014" name="Genome Announc.">
        <title>Draft Genome Sequence of the Boron-Tolerant and Moderately Halotolerant Bacterium Gracilibacillus boraciitolerans JCM 21714T.</title>
        <authorList>
            <person name="Ahmed I."/>
            <person name="Oshima K."/>
            <person name="Suda W."/>
            <person name="Kitamura K."/>
            <person name="Iida T."/>
            <person name="Ohmori Y."/>
            <person name="Fujiwara T."/>
            <person name="Hattori M."/>
            <person name="Ohkuma M."/>
        </authorList>
    </citation>
    <scope>NUCLEOTIDE SEQUENCE [LARGE SCALE GENOMIC DNA]</scope>
    <source>
        <strain evidence="2 3">JCM 21714</strain>
    </source>
</reference>
<gene>
    <name evidence="2" type="ORF">JCM21714_3608</name>
</gene>